<evidence type="ECO:0000256" key="7">
    <source>
        <dbReference type="ARBA" id="ARBA00023125"/>
    </source>
</evidence>
<dbReference type="GO" id="GO:0005886">
    <property type="term" value="C:plasma membrane"/>
    <property type="evidence" value="ECO:0007669"/>
    <property type="project" value="TreeGrafter"/>
</dbReference>
<evidence type="ECO:0000256" key="2">
    <source>
        <dbReference type="ARBA" id="ARBA00022490"/>
    </source>
</evidence>
<dbReference type="Gene3D" id="3.40.50.300">
    <property type="entry name" value="P-loop containing nucleotide triphosphate hydrolases"/>
    <property type="match status" value="1"/>
</dbReference>
<dbReference type="InterPro" id="IPR020591">
    <property type="entry name" value="Chromosome_initiator_DnaA-like"/>
</dbReference>
<dbReference type="InterPro" id="IPR027417">
    <property type="entry name" value="P-loop_NTPase"/>
</dbReference>
<keyword evidence="14" id="KW-1185">Reference proteome</keyword>
<dbReference type="PROSITE" id="PS01008">
    <property type="entry name" value="DNAA"/>
    <property type="match status" value="1"/>
</dbReference>
<protein>
    <recommendedName>
        <fullName evidence="8 9">Chromosomal replication initiator protein DnaA</fullName>
    </recommendedName>
</protein>
<evidence type="ECO:0000256" key="5">
    <source>
        <dbReference type="ARBA" id="ARBA00022840"/>
    </source>
</evidence>
<dbReference type="SMART" id="SM00382">
    <property type="entry name" value="AAA"/>
    <property type="match status" value="1"/>
</dbReference>
<dbReference type="InterPro" id="IPR024633">
    <property type="entry name" value="DnaA_N_dom"/>
</dbReference>
<dbReference type="EMBL" id="FNJI01000002">
    <property type="protein sequence ID" value="SDO47717.1"/>
    <property type="molecule type" value="Genomic_DNA"/>
</dbReference>
<dbReference type="GO" id="GO:0005524">
    <property type="term" value="F:ATP binding"/>
    <property type="evidence" value="ECO:0007669"/>
    <property type="project" value="UniProtKB-UniRule"/>
</dbReference>
<dbReference type="CDD" id="cd06571">
    <property type="entry name" value="Bac_DnaA_C"/>
    <property type="match status" value="1"/>
</dbReference>
<feature type="domain" description="Chromosomal replication initiator DnaA C-terminal" evidence="12">
    <location>
        <begin position="356"/>
        <end position="424"/>
    </location>
</feature>
<evidence type="ECO:0000313" key="13">
    <source>
        <dbReference type="EMBL" id="SDO47717.1"/>
    </source>
</evidence>
<comment type="similarity">
    <text evidence="1 10">Belongs to the DnaA family.</text>
</comment>
<dbReference type="Pfam" id="PF00308">
    <property type="entry name" value="Bac_DnaA"/>
    <property type="match status" value="1"/>
</dbReference>
<dbReference type="Gene3D" id="3.30.300.180">
    <property type="match status" value="1"/>
</dbReference>
<evidence type="ECO:0000256" key="6">
    <source>
        <dbReference type="ARBA" id="ARBA00023121"/>
    </source>
</evidence>
<gene>
    <name evidence="13" type="ORF">SAMN05660330_00342</name>
</gene>
<accession>A0A1H0JVR2</accession>
<dbReference type="GO" id="GO:0003688">
    <property type="term" value="F:DNA replication origin binding"/>
    <property type="evidence" value="ECO:0007669"/>
    <property type="project" value="UniProtKB-UniRule"/>
</dbReference>
<keyword evidence="2" id="KW-0963">Cytoplasm</keyword>
<evidence type="ECO:0000256" key="10">
    <source>
        <dbReference type="RuleBase" id="RU004227"/>
    </source>
</evidence>
<reference evidence="13 14" key="1">
    <citation type="submission" date="2016-10" db="EMBL/GenBank/DDBJ databases">
        <authorList>
            <person name="de Groot N.N."/>
        </authorList>
    </citation>
    <scope>NUCLEOTIDE SEQUENCE [LARGE SCALE GENOMIC DNA]</scope>
    <source>
        <strain evidence="13 14">DSM 12130</strain>
    </source>
</reference>
<keyword evidence="7 9" id="KW-0238">DNA-binding</keyword>
<dbReference type="InterPro" id="IPR001957">
    <property type="entry name" value="Chromosome_initiator_DnaA"/>
</dbReference>
<dbReference type="Pfam" id="PF11638">
    <property type="entry name" value="DnaA_N"/>
    <property type="match status" value="1"/>
</dbReference>
<evidence type="ECO:0000256" key="4">
    <source>
        <dbReference type="ARBA" id="ARBA00022741"/>
    </source>
</evidence>
<dbReference type="InterPro" id="IPR010921">
    <property type="entry name" value="Trp_repressor/repl_initiator"/>
</dbReference>
<dbReference type="InterPro" id="IPR003593">
    <property type="entry name" value="AAA+_ATPase"/>
</dbReference>
<evidence type="ECO:0000259" key="11">
    <source>
        <dbReference type="SMART" id="SM00382"/>
    </source>
</evidence>
<dbReference type="NCBIfam" id="TIGR00362">
    <property type="entry name" value="DnaA"/>
    <property type="match status" value="1"/>
</dbReference>
<dbReference type="Pfam" id="PF08299">
    <property type="entry name" value="Bac_DnaA_C"/>
    <property type="match status" value="1"/>
</dbReference>
<dbReference type="STRING" id="91360.SAMN05660330_00342"/>
<dbReference type="GO" id="GO:0008289">
    <property type="term" value="F:lipid binding"/>
    <property type="evidence" value="ECO:0007669"/>
    <property type="project" value="UniProtKB-KW"/>
</dbReference>
<keyword evidence="6" id="KW-0446">Lipid-binding</keyword>
<evidence type="ECO:0000256" key="3">
    <source>
        <dbReference type="ARBA" id="ARBA00022705"/>
    </source>
</evidence>
<comment type="function">
    <text evidence="9">Plays an essential role in the initiation and regulation of chromosomal replication. ATP-DnaA binds to the origin of replication (oriC) to initiate formation of the DNA replication initiation complex once per cell cycle. Binds the DnaA box (a 9 base pair repeat at the origin) and separates the double-stranded (ds)DNA. Forms a right-handed helical filament on oriC DNA; dsDNA binds to the exterior of the filament while single-stranded (ss)DNA is stabiized in the filament's interior. The ATP-DnaA-oriC complex binds and stabilizes one strand of the AT-rich DNA unwinding element (DUE), permitting loading of DNA polymerase. After initiation quickly degrades to an ADP-DnaA complex that is not apt for DNA replication. Binds acidic phospholipids.</text>
</comment>
<name>A0A1H0JVR2_9BACT</name>
<dbReference type="SUPFAM" id="SSF48295">
    <property type="entry name" value="TrpR-like"/>
    <property type="match status" value="1"/>
</dbReference>
<keyword evidence="4 9" id="KW-0547">Nucleotide-binding</keyword>
<dbReference type="OrthoDB" id="9807019at2"/>
<dbReference type="Gene3D" id="1.10.8.60">
    <property type="match status" value="1"/>
</dbReference>
<dbReference type="InterPro" id="IPR013317">
    <property type="entry name" value="DnaA_dom"/>
</dbReference>
<evidence type="ECO:0000256" key="9">
    <source>
        <dbReference type="RuleBase" id="RU000577"/>
    </source>
</evidence>
<dbReference type="InterPro" id="IPR013159">
    <property type="entry name" value="DnaA_C"/>
</dbReference>
<evidence type="ECO:0000256" key="8">
    <source>
        <dbReference type="NCBIfam" id="TIGR00362"/>
    </source>
</evidence>
<feature type="domain" description="AAA+ ATPase" evidence="11">
    <location>
        <begin position="145"/>
        <end position="280"/>
    </location>
</feature>
<evidence type="ECO:0000313" key="14">
    <source>
        <dbReference type="Proteomes" id="UP000199073"/>
    </source>
</evidence>
<keyword evidence="5 9" id="KW-0067">ATP-binding</keyword>
<keyword evidence="3 9" id="KW-0235">DNA replication</keyword>
<dbReference type="PRINTS" id="PR00051">
    <property type="entry name" value="DNAA"/>
</dbReference>
<dbReference type="PANTHER" id="PTHR30050">
    <property type="entry name" value="CHROMOSOMAL REPLICATION INITIATOR PROTEIN DNAA"/>
    <property type="match status" value="1"/>
</dbReference>
<proteinExistence type="inferred from homology"/>
<dbReference type="InterPro" id="IPR038454">
    <property type="entry name" value="DnaA_N_sf"/>
</dbReference>
<dbReference type="CDD" id="cd00009">
    <property type="entry name" value="AAA"/>
    <property type="match status" value="1"/>
</dbReference>
<dbReference type="PANTHER" id="PTHR30050:SF2">
    <property type="entry name" value="CHROMOSOMAL REPLICATION INITIATOR PROTEIN DNAA"/>
    <property type="match status" value="1"/>
</dbReference>
<dbReference type="RefSeq" id="WP_092219141.1">
    <property type="nucleotide sequence ID" value="NZ_FNJI01000002.1"/>
</dbReference>
<dbReference type="AlphaFoldDB" id="A0A1H0JVR2"/>
<organism evidence="13 14">
    <name type="scientific">Desulforhopalus singaporensis</name>
    <dbReference type="NCBI Taxonomy" id="91360"/>
    <lineage>
        <taxon>Bacteria</taxon>
        <taxon>Pseudomonadati</taxon>
        <taxon>Thermodesulfobacteriota</taxon>
        <taxon>Desulfobulbia</taxon>
        <taxon>Desulfobulbales</taxon>
        <taxon>Desulfocapsaceae</taxon>
        <taxon>Desulforhopalus</taxon>
    </lineage>
</organism>
<evidence type="ECO:0000259" key="12">
    <source>
        <dbReference type="SMART" id="SM00760"/>
    </source>
</evidence>
<dbReference type="Proteomes" id="UP000199073">
    <property type="component" value="Unassembled WGS sequence"/>
</dbReference>
<sequence>MIWNNVKEALKSSLSDNIYQLWIEPLEFAESQGKQFYISSPDRYFSAYVKQNFGSAIEEKLQENGIDNANVIFCEGRQQVPVVSTAVAKKKKSPKVQMRLPNIPVGGSRVRNLHPKYTFEEFAVGESNILAESACRSMVGDSELVGPCLYINSDTGLGKSHLTHAVAHQVLRESPMTRLHYLTAKQFAAEMVQGIKTRTMDEFKRKYQEHCDILLVEDIHSLTGKKKTQEELNDILDFLINTGKRVIVTSNSAPGELVGIDNEFRSRMTSGLVTTINAPDSSTRRRIVERKAVQHQLNLGEDLVDYLVSHVRGDVRKIDSAVIAVRAKAQLTGGYIDMDLVREVVASVVGQNLNLTAAMICDLVSRQFKVSVKELQSKSRKKIVTVPRQIAMYLSRKHTEDSLADIGKLFNRDHSTVLHSIKVVTNKLIRDTSVNAQLEILDDKVKQL</sequence>
<dbReference type="SUPFAM" id="SSF52540">
    <property type="entry name" value="P-loop containing nucleoside triphosphate hydrolases"/>
    <property type="match status" value="1"/>
</dbReference>
<evidence type="ECO:0000256" key="1">
    <source>
        <dbReference type="ARBA" id="ARBA00006583"/>
    </source>
</evidence>
<dbReference type="Gene3D" id="1.10.1750.10">
    <property type="match status" value="1"/>
</dbReference>
<dbReference type="GO" id="GO:0006270">
    <property type="term" value="P:DNA replication initiation"/>
    <property type="evidence" value="ECO:0007669"/>
    <property type="project" value="UniProtKB-UniRule"/>
</dbReference>
<dbReference type="SMART" id="SM00760">
    <property type="entry name" value="Bac_DnaA_C"/>
    <property type="match status" value="1"/>
</dbReference>
<dbReference type="InterPro" id="IPR018312">
    <property type="entry name" value="Chromosome_initiator_DnaA_CS"/>
</dbReference>
<dbReference type="GO" id="GO:0006275">
    <property type="term" value="P:regulation of DNA replication"/>
    <property type="evidence" value="ECO:0007669"/>
    <property type="project" value="UniProtKB-UniRule"/>
</dbReference>